<proteinExistence type="predicted"/>
<dbReference type="PANTHER" id="PTHR40590">
    <property type="entry name" value="CYTOPLASMIC PROTEIN-RELATED"/>
    <property type="match status" value="1"/>
</dbReference>
<dbReference type="PANTHER" id="PTHR40590:SF1">
    <property type="entry name" value="CYTOPLASMIC PROTEIN"/>
    <property type="match status" value="1"/>
</dbReference>
<keyword evidence="1" id="KW-0732">Signal</keyword>
<dbReference type="Pfam" id="PF01963">
    <property type="entry name" value="TraB_PrgY_gumN"/>
    <property type="match status" value="1"/>
</dbReference>
<reference evidence="3" key="1">
    <citation type="submission" date="2017-06" db="EMBL/GenBank/DDBJ databases">
        <title>FDA dAtabase for Regulatory Grade micrObial Sequences (FDA-ARGOS): Supporting development and validation of Infectious Disease Dx tests.</title>
        <authorList>
            <person name="Minogue T."/>
            <person name="Wolcott M."/>
            <person name="Wasieloski L."/>
            <person name="Aguilar W."/>
            <person name="Moore D."/>
            <person name="Tallon L."/>
            <person name="Sadzewicz L."/>
            <person name="Sengamalay N."/>
            <person name="Ott S."/>
            <person name="Godinez A."/>
            <person name="Nagaraj S."/>
            <person name="Nadendla S."/>
            <person name="Geyer C."/>
            <person name="Sichtig H."/>
        </authorList>
    </citation>
    <scope>NUCLEOTIDE SEQUENCE [LARGE SCALE GENOMIC DNA]</scope>
    <source>
        <strain evidence="3">FDAARGOS_289</strain>
    </source>
</reference>
<evidence type="ECO:0000313" key="2">
    <source>
        <dbReference type="EMBL" id="ASE38796.2"/>
    </source>
</evidence>
<dbReference type="InterPro" id="IPR047111">
    <property type="entry name" value="YbaP-like"/>
</dbReference>
<gene>
    <name evidence="2" type="ORF">CEP68_04385</name>
</gene>
<dbReference type="CDD" id="cd14789">
    <property type="entry name" value="Tiki"/>
    <property type="match status" value="1"/>
</dbReference>
<feature type="chain" id="PRO_5015175853" evidence="1">
    <location>
        <begin position="29"/>
        <end position="330"/>
    </location>
</feature>
<dbReference type="InterPro" id="IPR002816">
    <property type="entry name" value="TraB/PrgY/GumN_fam"/>
</dbReference>
<evidence type="ECO:0000256" key="1">
    <source>
        <dbReference type="SAM" id="SignalP"/>
    </source>
</evidence>
<dbReference type="EMBL" id="CP022048">
    <property type="protein sequence ID" value="ASE38796.2"/>
    <property type="molecule type" value="Genomic_DNA"/>
</dbReference>
<dbReference type="AlphaFoldDB" id="A0A1Z3U680"/>
<protein>
    <submittedName>
        <fullName evidence="2">TraB/GumN family protein</fullName>
    </submittedName>
</protein>
<name>A0A1Z3U680_BREVE</name>
<sequence length="330" mass="36200">MPRLHRLRRQILKTILFAMLASPAAALAETQPSGPALWAVQDDDTTVYLFGTIHFLKPNSDWRTDEVRRAWAASDRLILEVENPEDQAAVAPLIRQFGLSPERPLSSLLPREDLQRFRAAATAMGADPMQLDAMRPWLAGVILSSAKLSYAGYDAASGVDVILRTEAREANKPIMGLETPEQQIGMLSSFPEAGQLAFLTSTIRDFDAAPVELEQLTEAWSSGDTDAIAAVTLEPMRKQSESLYQTLIVERNRRWAAQITALLDTPGVAFVAVGALHLSGEDGVPEILRASGIRVIRLPQAEGLARGWRTSAFHPMRTPAKSAEEARRTP</sequence>
<organism evidence="2 3">
    <name type="scientific">Brevundimonas vesicularis</name>
    <name type="common">Pseudomonas vesicularis</name>
    <dbReference type="NCBI Taxonomy" id="41276"/>
    <lineage>
        <taxon>Bacteria</taxon>
        <taxon>Pseudomonadati</taxon>
        <taxon>Pseudomonadota</taxon>
        <taxon>Alphaproteobacteria</taxon>
        <taxon>Caulobacterales</taxon>
        <taxon>Caulobacteraceae</taxon>
        <taxon>Brevundimonas</taxon>
    </lineage>
</organism>
<evidence type="ECO:0000313" key="3">
    <source>
        <dbReference type="Proteomes" id="UP000197050"/>
    </source>
</evidence>
<dbReference type="RefSeq" id="WP_105625173.1">
    <property type="nucleotide sequence ID" value="NZ_CP022048.2"/>
</dbReference>
<feature type="signal peptide" evidence="1">
    <location>
        <begin position="1"/>
        <end position="28"/>
    </location>
</feature>
<dbReference type="KEGG" id="bvc:CEP68_04385"/>
<dbReference type="GeneID" id="34016236"/>
<dbReference type="Proteomes" id="UP000197050">
    <property type="component" value="Chromosome"/>
</dbReference>
<accession>A0A1Z3U680</accession>